<evidence type="ECO:0000313" key="3">
    <source>
        <dbReference type="Proteomes" id="UP000011096"/>
    </source>
</evidence>
<feature type="region of interest" description="Disordered" evidence="1">
    <location>
        <begin position="560"/>
        <end position="591"/>
    </location>
</feature>
<dbReference type="OrthoDB" id="4831631at2759"/>
<dbReference type="AlphaFoldDB" id="A0A7J6J065"/>
<dbReference type="RefSeq" id="XP_066008510.1">
    <property type="nucleotide sequence ID" value="XM_066152180.1"/>
</dbReference>
<dbReference type="InParanoid" id="A0A7J6J065"/>
<reference evidence="2 3" key="1">
    <citation type="submission" date="2012-08" db="EMBL/GenBank/DDBJ databases">
        <authorList>
            <person name="Gan P.H.P."/>
            <person name="Ikeda K."/>
            <person name="Irieda H."/>
            <person name="Narusaka M."/>
            <person name="O'Connell R.J."/>
            <person name="Narusaka Y."/>
            <person name="Takano Y."/>
            <person name="Kubo Y."/>
            <person name="Shirasu K."/>
        </authorList>
    </citation>
    <scope>NUCLEOTIDE SEQUENCE [LARGE SCALE GENOMIC DNA]</scope>
    <source>
        <strain evidence="2 3">Nara gc5</strain>
    </source>
</reference>
<accession>A0A7J6J065</accession>
<comment type="caution">
    <text evidence="2">The sequence shown here is derived from an EMBL/GenBank/DDBJ whole genome shotgun (WGS) entry which is preliminary data.</text>
</comment>
<name>A0A7J6J065_COLFN</name>
<keyword evidence="3" id="KW-1185">Reference proteome</keyword>
<evidence type="ECO:0000256" key="1">
    <source>
        <dbReference type="SAM" id="MobiDB-lite"/>
    </source>
</evidence>
<dbReference type="GeneID" id="43609543"/>
<proteinExistence type="predicted"/>
<sequence>MVSSVIHLDPFALRHTKTSFSVTVASNFSLRSLFEDFAVSDPDELLAGLEDGRINLSKAPICRLHISILEEEPIEDISTPSLVNDVACFIQACSLGIRLIREVKQLQASQSPTFKMEYQSDESLHDTEDLPETQDSGIGLEALEEASISAIACEDHDDEPIVAPAAPAAENLHFDGADGQGGVTRYLDAIQGLVEASLFTLISGPKAMAGFRTITKMTSPSLSLLMPQVLNTKHLSAIAVQSRLLPILTSTLVDAQRIHTGSTEIIAPSDSDELSSRSRDLLDSDVGEVARKLWGLANSKTTVPPPVRQRRRAAPQGLFGYTEAVFAATAVETLSDDENNVEDFMDDDLDQTFAMVSEEELLAWEAPLSPHRYLEGPETGRLDSDCGYQLSDFGEDENLSQPRSEVASPSWEMEVDFPDGDREDWADDLGRPARFYDTAADEWPDMWSADGLDEDTVSDFGNMDDEAVEHSICGEASPALSDTETGEELESDGAGKEEYWLIANDDRVRHDYEGFDLDAAEEADSHCNNQRYTELIPPWGDAWQGYENRGVEGEGRGMELYSPESRCEDPENGFLRDPSADGSWRHDAGFESDEGYSESVLYQQHIWPEDVMLAEEEPHFLENG</sequence>
<evidence type="ECO:0000313" key="2">
    <source>
        <dbReference type="EMBL" id="KAF4482904.1"/>
    </source>
</evidence>
<organism evidence="2 3">
    <name type="scientific">Colletotrichum fructicola (strain Nara gc5)</name>
    <name type="common">Anthracnose fungus</name>
    <name type="synonym">Colletotrichum gloeosporioides (strain Nara gc5)</name>
    <dbReference type="NCBI Taxonomy" id="1213859"/>
    <lineage>
        <taxon>Eukaryota</taxon>
        <taxon>Fungi</taxon>
        <taxon>Dikarya</taxon>
        <taxon>Ascomycota</taxon>
        <taxon>Pezizomycotina</taxon>
        <taxon>Sordariomycetes</taxon>
        <taxon>Hypocreomycetidae</taxon>
        <taxon>Glomerellales</taxon>
        <taxon>Glomerellaceae</taxon>
        <taxon>Colletotrichum</taxon>
        <taxon>Colletotrichum gloeosporioides species complex</taxon>
    </lineage>
</organism>
<gene>
    <name evidence="2" type="ORF">CGGC5_v009504</name>
</gene>
<protein>
    <submittedName>
        <fullName evidence="2">Uncharacterized protein</fullName>
    </submittedName>
</protein>
<dbReference type="Proteomes" id="UP000011096">
    <property type="component" value="Unassembled WGS sequence"/>
</dbReference>
<dbReference type="EMBL" id="ANPB02000005">
    <property type="protein sequence ID" value="KAF4482904.1"/>
    <property type="molecule type" value="Genomic_DNA"/>
</dbReference>
<reference evidence="2 3" key="2">
    <citation type="submission" date="2020-04" db="EMBL/GenBank/DDBJ databases">
        <title>Genome sequencing and assembly of multiple isolates from the Colletotrichum gloeosporioides species complex.</title>
        <authorList>
            <person name="Gan P."/>
            <person name="Shirasu K."/>
        </authorList>
    </citation>
    <scope>NUCLEOTIDE SEQUENCE [LARGE SCALE GENOMIC DNA]</scope>
    <source>
        <strain evidence="2 3">Nara gc5</strain>
    </source>
</reference>